<proteinExistence type="predicted"/>
<gene>
    <name evidence="1" type="ORF">A2161_16120</name>
</gene>
<evidence type="ECO:0000313" key="2">
    <source>
        <dbReference type="Proteomes" id="UP000179266"/>
    </source>
</evidence>
<sequence>MKTKNLTRIEIRKRGIEALIRELGPGGMIAFIQEFETGYGDYAKERHQWLDSYDIDTICKEIENTRNVKKIN</sequence>
<accession>A0A1F7RR96</accession>
<name>A0A1F7RR96_9BACT</name>
<reference evidence="1 2" key="1">
    <citation type="journal article" date="2016" name="Nat. Commun.">
        <title>Thousands of microbial genomes shed light on interconnected biogeochemical processes in an aquifer system.</title>
        <authorList>
            <person name="Anantharaman K."/>
            <person name="Brown C.T."/>
            <person name="Hug L.A."/>
            <person name="Sharon I."/>
            <person name="Castelle C.J."/>
            <person name="Probst A.J."/>
            <person name="Thomas B.C."/>
            <person name="Singh A."/>
            <person name="Wilkins M.J."/>
            <person name="Karaoz U."/>
            <person name="Brodie E.L."/>
            <person name="Williams K.H."/>
            <person name="Hubbard S.S."/>
            <person name="Banfield J.F."/>
        </authorList>
    </citation>
    <scope>NUCLEOTIDE SEQUENCE [LARGE SCALE GENOMIC DNA]</scope>
</reference>
<dbReference type="Proteomes" id="UP000179266">
    <property type="component" value="Unassembled WGS sequence"/>
</dbReference>
<comment type="caution">
    <text evidence="1">The sequence shown here is derived from an EMBL/GenBank/DDBJ whole genome shotgun (WGS) entry which is preliminary data.</text>
</comment>
<protein>
    <submittedName>
        <fullName evidence="1">Uncharacterized protein</fullName>
    </submittedName>
</protein>
<organism evidence="1 2">
    <name type="scientific">Candidatus Schekmanbacteria bacterium RBG_13_48_7</name>
    <dbReference type="NCBI Taxonomy" id="1817878"/>
    <lineage>
        <taxon>Bacteria</taxon>
        <taxon>Candidatus Schekmaniibacteriota</taxon>
    </lineage>
</organism>
<evidence type="ECO:0000313" key="1">
    <source>
        <dbReference type="EMBL" id="OGL44049.1"/>
    </source>
</evidence>
<dbReference type="EMBL" id="MGDD01000243">
    <property type="protein sequence ID" value="OGL44049.1"/>
    <property type="molecule type" value="Genomic_DNA"/>
</dbReference>
<dbReference type="AlphaFoldDB" id="A0A1F7RR96"/>